<keyword evidence="7 12" id="KW-0720">Serine protease</keyword>
<keyword evidence="3" id="KW-0964">Secreted</keyword>
<dbReference type="SMART" id="SM00020">
    <property type="entry name" value="Tryp_SPc"/>
    <property type="match status" value="1"/>
</dbReference>
<keyword evidence="5 13" id="KW-0732">Signal</keyword>
<protein>
    <recommendedName>
        <fullName evidence="11">trypsin</fullName>
        <ecNumber evidence="11">3.4.21.4</ecNumber>
    </recommendedName>
</protein>
<evidence type="ECO:0000256" key="11">
    <source>
        <dbReference type="ARBA" id="ARBA00038868"/>
    </source>
</evidence>
<evidence type="ECO:0000313" key="15">
    <source>
        <dbReference type="EMBL" id="EDV99327.1"/>
    </source>
</evidence>
<accession>B4JQZ7</accession>
<keyword evidence="6 12" id="KW-0378">Hydrolase</keyword>
<keyword evidence="16" id="KW-1185">Reference proteome</keyword>
<dbReference type="InParanoid" id="B4JQZ7"/>
<dbReference type="OMA" id="MIDHEIC"/>
<keyword evidence="9" id="KW-1015">Disulfide bond</keyword>
<dbReference type="InterPro" id="IPR043504">
    <property type="entry name" value="Peptidase_S1_PA_chymotrypsin"/>
</dbReference>
<evidence type="ECO:0000256" key="12">
    <source>
        <dbReference type="RuleBase" id="RU363034"/>
    </source>
</evidence>
<evidence type="ECO:0000256" key="7">
    <source>
        <dbReference type="ARBA" id="ARBA00022825"/>
    </source>
</evidence>
<dbReference type="PANTHER" id="PTHR24276:SF91">
    <property type="entry name" value="AT26814P-RELATED"/>
    <property type="match status" value="1"/>
</dbReference>
<evidence type="ECO:0000256" key="5">
    <source>
        <dbReference type="ARBA" id="ARBA00022729"/>
    </source>
</evidence>
<dbReference type="SMR" id="B4JQZ7"/>
<dbReference type="PANTHER" id="PTHR24276">
    <property type="entry name" value="POLYSERASE-RELATED"/>
    <property type="match status" value="1"/>
</dbReference>
<sequence>MFDSLFLLLTSVGLLSAAPSHSNSLGQMTVDGGRIIGGVEISIEKAPWQVSLEVNGYNFCGGVIYSKNIIITAAHCVYDKLLNDLSVRAGATTHNLGGSVVGVSAISLHEQYDNIIATNDIALLLLSSPLRLSKFVQVIPLATEEPSIGSTASVSGWGYTNGPTSNRLRSVNVDIVARAECLKVYGEKVFIRTSICASAPGKDACVGDSGGPLVYQGQLVGIVSHGKGCALSTYPGVYANVPTLNKWILRTASVLHQDEEM</sequence>
<evidence type="ECO:0000256" key="9">
    <source>
        <dbReference type="ARBA" id="ARBA00023157"/>
    </source>
</evidence>
<dbReference type="CDD" id="cd00190">
    <property type="entry name" value="Tryp_SPc"/>
    <property type="match status" value="1"/>
</dbReference>
<dbReference type="FunFam" id="2.40.10.10:FF:000077">
    <property type="entry name" value="Predicted protein"/>
    <property type="match status" value="1"/>
</dbReference>
<dbReference type="Proteomes" id="UP000001070">
    <property type="component" value="Unassembled WGS sequence"/>
</dbReference>
<name>B4JQZ7_DROGR</name>
<gene>
    <name evidence="15" type="primary">Dgri\GH13790</name>
    <name evidence="15" type="ORF">Dgri_GH13790</name>
</gene>
<evidence type="ECO:0000256" key="13">
    <source>
        <dbReference type="SAM" id="SignalP"/>
    </source>
</evidence>
<dbReference type="AlphaFoldDB" id="B4JQZ7"/>
<dbReference type="PROSITE" id="PS00134">
    <property type="entry name" value="TRYPSIN_HIS"/>
    <property type="match status" value="1"/>
</dbReference>
<dbReference type="OrthoDB" id="10059102at2759"/>
<dbReference type="EMBL" id="CH916372">
    <property type="protein sequence ID" value="EDV99327.1"/>
    <property type="molecule type" value="Genomic_DNA"/>
</dbReference>
<dbReference type="eggNOG" id="KOG3627">
    <property type="taxonomic scope" value="Eukaryota"/>
</dbReference>
<evidence type="ECO:0000256" key="2">
    <source>
        <dbReference type="ARBA" id="ARBA00007664"/>
    </source>
</evidence>
<dbReference type="PhylomeDB" id="B4JQZ7"/>
<organism evidence="16">
    <name type="scientific">Drosophila grimshawi</name>
    <name type="common">Hawaiian fruit fly</name>
    <name type="synonym">Idiomyia grimshawi</name>
    <dbReference type="NCBI Taxonomy" id="7222"/>
    <lineage>
        <taxon>Eukaryota</taxon>
        <taxon>Metazoa</taxon>
        <taxon>Ecdysozoa</taxon>
        <taxon>Arthropoda</taxon>
        <taxon>Hexapoda</taxon>
        <taxon>Insecta</taxon>
        <taxon>Pterygota</taxon>
        <taxon>Neoptera</taxon>
        <taxon>Endopterygota</taxon>
        <taxon>Diptera</taxon>
        <taxon>Brachycera</taxon>
        <taxon>Muscomorpha</taxon>
        <taxon>Ephydroidea</taxon>
        <taxon>Drosophilidae</taxon>
        <taxon>Drosophila</taxon>
        <taxon>Hawaiian Drosophila</taxon>
    </lineage>
</organism>
<keyword evidence="4 12" id="KW-0645">Protease</keyword>
<evidence type="ECO:0000313" key="16">
    <source>
        <dbReference type="Proteomes" id="UP000001070"/>
    </source>
</evidence>
<dbReference type="GO" id="GO:0006508">
    <property type="term" value="P:proteolysis"/>
    <property type="evidence" value="ECO:0007669"/>
    <property type="project" value="UniProtKB-KW"/>
</dbReference>
<feature type="chain" id="PRO_5002809343" description="trypsin" evidence="13">
    <location>
        <begin position="18"/>
        <end position="261"/>
    </location>
</feature>
<dbReference type="SUPFAM" id="SSF50494">
    <property type="entry name" value="Trypsin-like serine proteases"/>
    <property type="match status" value="1"/>
</dbReference>
<dbReference type="InterPro" id="IPR018114">
    <property type="entry name" value="TRYPSIN_HIS"/>
</dbReference>
<feature type="signal peptide" evidence="13">
    <location>
        <begin position="1"/>
        <end position="17"/>
    </location>
</feature>
<dbReference type="InterPro" id="IPR001314">
    <property type="entry name" value="Peptidase_S1A"/>
</dbReference>
<reference evidence="15 16" key="1">
    <citation type="journal article" date="2007" name="Nature">
        <title>Evolution of genes and genomes on the Drosophila phylogeny.</title>
        <authorList>
            <consortium name="Drosophila 12 Genomes Consortium"/>
            <person name="Clark A.G."/>
            <person name="Eisen M.B."/>
            <person name="Smith D.R."/>
            <person name="Bergman C.M."/>
            <person name="Oliver B."/>
            <person name="Markow T.A."/>
            <person name="Kaufman T.C."/>
            <person name="Kellis M."/>
            <person name="Gelbart W."/>
            <person name="Iyer V.N."/>
            <person name="Pollard D.A."/>
            <person name="Sackton T.B."/>
            <person name="Larracuente A.M."/>
            <person name="Singh N.D."/>
            <person name="Abad J.P."/>
            <person name="Abt D.N."/>
            <person name="Adryan B."/>
            <person name="Aguade M."/>
            <person name="Akashi H."/>
            <person name="Anderson W.W."/>
            <person name="Aquadro C.F."/>
            <person name="Ardell D.H."/>
            <person name="Arguello R."/>
            <person name="Artieri C.G."/>
            <person name="Barbash D.A."/>
            <person name="Barker D."/>
            <person name="Barsanti P."/>
            <person name="Batterham P."/>
            <person name="Batzoglou S."/>
            <person name="Begun D."/>
            <person name="Bhutkar A."/>
            <person name="Blanco E."/>
            <person name="Bosak S.A."/>
            <person name="Bradley R.K."/>
            <person name="Brand A.D."/>
            <person name="Brent M.R."/>
            <person name="Brooks A.N."/>
            <person name="Brown R.H."/>
            <person name="Butlin R.K."/>
            <person name="Caggese C."/>
            <person name="Calvi B.R."/>
            <person name="Bernardo de Carvalho A."/>
            <person name="Caspi A."/>
            <person name="Castrezana S."/>
            <person name="Celniker S.E."/>
            <person name="Chang J.L."/>
            <person name="Chapple C."/>
            <person name="Chatterji S."/>
            <person name="Chinwalla A."/>
            <person name="Civetta A."/>
            <person name="Clifton S.W."/>
            <person name="Comeron J.M."/>
            <person name="Costello J.C."/>
            <person name="Coyne J.A."/>
            <person name="Daub J."/>
            <person name="David R.G."/>
            <person name="Delcher A.L."/>
            <person name="Delehaunty K."/>
            <person name="Do C.B."/>
            <person name="Ebling H."/>
            <person name="Edwards K."/>
            <person name="Eickbush T."/>
            <person name="Evans J.D."/>
            <person name="Filipski A."/>
            <person name="Findeiss S."/>
            <person name="Freyhult E."/>
            <person name="Fulton L."/>
            <person name="Fulton R."/>
            <person name="Garcia A.C."/>
            <person name="Gardiner A."/>
            <person name="Garfield D.A."/>
            <person name="Garvin B.E."/>
            <person name="Gibson G."/>
            <person name="Gilbert D."/>
            <person name="Gnerre S."/>
            <person name="Godfrey J."/>
            <person name="Good R."/>
            <person name="Gotea V."/>
            <person name="Gravely B."/>
            <person name="Greenberg A.J."/>
            <person name="Griffiths-Jones S."/>
            <person name="Gross S."/>
            <person name="Guigo R."/>
            <person name="Gustafson E.A."/>
            <person name="Haerty W."/>
            <person name="Hahn M.W."/>
            <person name="Halligan D.L."/>
            <person name="Halpern A.L."/>
            <person name="Halter G.M."/>
            <person name="Han M.V."/>
            <person name="Heger A."/>
            <person name="Hillier L."/>
            <person name="Hinrichs A.S."/>
            <person name="Holmes I."/>
            <person name="Hoskins R.A."/>
            <person name="Hubisz M.J."/>
            <person name="Hultmark D."/>
            <person name="Huntley M.A."/>
            <person name="Jaffe D.B."/>
            <person name="Jagadeeshan S."/>
            <person name="Jeck W.R."/>
            <person name="Johnson J."/>
            <person name="Jones C.D."/>
            <person name="Jordan W.C."/>
            <person name="Karpen G.H."/>
            <person name="Kataoka E."/>
            <person name="Keightley P.D."/>
            <person name="Kheradpour P."/>
            <person name="Kirkness E.F."/>
            <person name="Koerich L.B."/>
            <person name="Kristiansen K."/>
            <person name="Kudrna D."/>
            <person name="Kulathinal R.J."/>
            <person name="Kumar S."/>
            <person name="Kwok R."/>
            <person name="Lander E."/>
            <person name="Langley C.H."/>
            <person name="Lapoint R."/>
            <person name="Lazzaro B.P."/>
            <person name="Lee S.J."/>
            <person name="Levesque L."/>
            <person name="Li R."/>
            <person name="Lin C.F."/>
            <person name="Lin M.F."/>
            <person name="Lindblad-Toh K."/>
            <person name="Llopart A."/>
            <person name="Long M."/>
            <person name="Low L."/>
            <person name="Lozovsky E."/>
            <person name="Lu J."/>
            <person name="Luo M."/>
            <person name="Machado C.A."/>
            <person name="Makalowski W."/>
            <person name="Marzo M."/>
            <person name="Matsuda M."/>
            <person name="Matzkin L."/>
            <person name="McAllister B."/>
            <person name="McBride C.S."/>
            <person name="McKernan B."/>
            <person name="McKernan K."/>
            <person name="Mendez-Lago M."/>
            <person name="Minx P."/>
            <person name="Mollenhauer M.U."/>
            <person name="Montooth K."/>
            <person name="Mount S.M."/>
            <person name="Mu X."/>
            <person name="Myers E."/>
            <person name="Negre B."/>
            <person name="Newfeld S."/>
            <person name="Nielsen R."/>
            <person name="Noor M.A."/>
            <person name="O'Grady P."/>
            <person name="Pachter L."/>
            <person name="Papaceit M."/>
            <person name="Parisi M.J."/>
            <person name="Parisi M."/>
            <person name="Parts L."/>
            <person name="Pedersen J.S."/>
            <person name="Pesole G."/>
            <person name="Phillippy A.M."/>
            <person name="Ponting C.P."/>
            <person name="Pop M."/>
            <person name="Porcelli D."/>
            <person name="Powell J.R."/>
            <person name="Prohaska S."/>
            <person name="Pruitt K."/>
            <person name="Puig M."/>
            <person name="Quesneville H."/>
            <person name="Ram K.R."/>
            <person name="Rand D."/>
            <person name="Rasmussen M.D."/>
            <person name="Reed L.K."/>
            <person name="Reenan R."/>
            <person name="Reily A."/>
            <person name="Remington K.A."/>
            <person name="Rieger T.T."/>
            <person name="Ritchie M.G."/>
            <person name="Robin C."/>
            <person name="Rogers Y.H."/>
            <person name="Rohde C."/>
            <person name="Rozas J."/>
            <person name="Rubenfield M.J."/>
            <person name="Ruiz A."/>
            <person name="Russo S."/>
            <person name="Salzberg S.L."/>
            <person name="Sanchez-Gracia A."/>
            <person name="Saranga D.J."/>
            <person name="Sato H."/>
            <person name="Schaeffer S.W."/>
            <person name="Schatz M.C."/>
            <person name="Schlenke T."/>
            <person name="Schwartz R."/>
            <person name="Segarra C."/>
            <person name="Singh R.S."/>
            <person name="Sirot L."/>
            <person name="Sirota M."/>
            <person name="Sisneros N.B."/>
            <person name="Smith C.D."/>
            <person name="Smith T.F."/>
            <person name="Spieth J."/>
            <person name="Stage D.E."/>
            <person name="Stark A."/>
            <person name="Stephan W."/>
            <person name="Strausberg R.L."/>
            <person name="Strempel S."/>
            <person name="Sturgill D."/>
            <person name="Sutton G."/>
            <person name="Sutton G.G."/>
            <person name="Tao W."/>
            <person name="Teichmann S."/>
            <person name="Tobari Y.N."/>
            <person name="Tomimura Y."/>
            <person name="Tsolas J.M."/>
            <person name="Valente V.L."/>
            <person name="Venter E."/>
            <person name="Venter J.C."/>
            <person name="Vicario S."/>
            <person name="Vieira F.G."/>
            <person name="Vilella A.J."/>
            <person name="Villasante A."/>
            <person name="Walenz B."/>
            <person name="Wang J."/>
            <person name="Wasserman M."/>
            <person name="Watts T."/>
            <person name="Wilson D."/>
            <person name="Wilson R.K."/>
            <person name="Wing R.A."/>
            <person name="Wolfner M.F."/>
            <person name="Wong A."/>
            <person name="Wong G.K."/>
            <person name="Wu C.I."/>
            <person name="Wu G."/>
            <person name="Yamamoto D."/>
            <person name="Yang H.P."/>
            <person name="Yang S.P."/>
            <person name="Yorke J.A."/>
            <person name="Yoshida K."/>
            <person name="Zdobnov E."/>
            <person name="Zhang P."/>
            <person name="Zhang Y."/>
            <person name="Zimin A.V."/>
            <person name="Baldwin J."/>
            <person name="Abdouelleil A."/>
            <person name="Abdulkadir J."/>
            <person name="Abebe A."/>
            <person name="Abera B."/>
            <person name="Abreu J."/>
            <person name="Acer S.C."/>
            <person name="Aftuck L."/>
            <person name="Alexander A."/>
            <person name="An P."/>
            <person name="Anderson E."/>
            <person name="Anderson S."/>
            <person name="Arachi H."/>
            <person name="Azer M."/>
            <person name="Bachantsang P."/>
            <person name="Barry A."/>
            <person name="Bayul T."/>
            <person name="Berlin A."/>
            <person name="Bessette D."/>
            <person name="Bloom T."/>
            <person name="Blye J."/>
            <person name="Boguslavskiy L."/>
            <person name="Bonnet C."/>
            <person name="Boukhgalter B."/>
            <person name="Bourzgui I."/>
            <person name="Brown A."/>
            <person name="Cahill P."/>
            <person name="Channer S."/>
            <person name="Cheshatsang Y."/>
            <person name="Chuda L."/>
            <person name="Citroen M."/>
            <person name="Collymore A."/>
            <person name="Cooke P."/>
            <person name="Costello M."/>
            <person name="D'Aco K."/>
            <person name="Daza R."/>
            <person name="De Haan G."/>
            <person name="DeGray S."/>
            <person name="DeMaso C."/>
            <person name="Dhargay N."/>
            <person name="Dooley K."/>
            <person name="Dooley E."/>
            <person name="Doricent M."/>
            <person name="Dorje P."/>
            <person name="Dorjee K."/>
            <person name="Dupes A."/>
            <person name="Elong R."/>
            <person name="Falk J."/>
            <person name="Farina A."/>
            <person name="Faro S."/>
            <person name="Ferguson D."/>
            <person name="Fisher S."/>
            <person name="Foley C.D."/>
            <person name="Franke A."/>
            <person name="Friedrich D."/>
            <person name="Gadbois L."/>
            <person name="Gearin G."/>
            <person name="Gearin C.R."/>
            <person name="Giannoukos G."/>
            <person name="Goode T."/>
            <person name="Graham J."/>
            <person name="Grandbois E."/>
            <person name="Grewal S."/>
            <person name="Gyaltsen K."/>
            <person name="Hafez N."/>
            <person name="Hagos B."/>
            <person name="Hall J."/>
            <person name="Henson C."/>
            <person name="Hollinger A."/>
            <person name="Honan T."/>
            <person name="Huard M.D."/>
            <person name="Hughes L."/>
            <person name="Hurhula B."/>
            <person name="Husby M.E."/>
            <person name="Kamat A."/>
            <person name="Kanga B."/>
            <person name="Kashin S."/>
            <person name="Khazanovich D."/>
            <person name="Kisner P."/>
            <person name="Lance K."/>
            <person name="Lara M."/>
            <person name="Lee W."/>
            <person name="Lennon N."/>
            <person name="Letendre F."/>
            <person name="LeVine R."/>
            <person name="Lipovsky A."/>
            <person name="Liu X."/>
            <person name="Liu J."/>
            <person name="Liu S."/>
            <person name="Lokyitsang T."/>
            <person name="Lokyitsang Y."/>
            <person name="Lubonja R."/>
            <person name="Lui A."/>
            <person name="MacDonald P."/>
            <person name="Magnisalis V."/>
            <person name="Maru K."/>
            <person name="Matthews C."/>
            <person name="McCusker W."/>
            <person name="McDonough S."/>
            <person name="Mehta T."/>
            <person name="Meldrim J."/>
            <person name="Meneus L."/>
            <person name="Mihai O."/>
            <person name="Mihalev A."/>
            <person name="Mihova T."/>
            <person name="Mittelman R."/>
            <person name="Mlenga V."/>
            <person name="Montmayeur A."/>
            <person name="Mulrain L."/>
            <person name="Navidi A."/>
            <person name="Naylor J."/>
            <person name="Negash T."/>
            <person name="Nguyen T."/>
            <person name="Nguyen N."/>
            <person name="Nicol R."/>
            <person name="Norbu C."/>
            <person name="Norbu N."/>
            <person name="Novod N."/>
            <person name="O'Neill B."/>
            <person name="Osman S."/>
            <person name="Markiewicz E."/>
            <person name="Oyono O.L."/>
            <person name="Patti C."/>
            <person name="Phunkhang P."/>
            <person name="Pierre F."/>
            <person name="Priest M."/>
            <person name="Raghuraman S."/>
            <person name="Rege F."/>
            <person name="Reyes R."/>
            <person name="Rise C."/>
            <person name="Rogov P."/>
            <person name="Ross K."/>
            <person name="Ryan E."/>
            <person name="Settipalli S."/>
            <person name="Shea T."/>
            <person name="Sherpa N."/>
            <person name="Shi L."/>
            <person name="Shih D."/>
            <person name="Sparrow T."/>
            <person name="Spaulding J."/>
            <person name="Stalker J."/>
            <person name="Stange-Thomann N."/>
            <person name="Stavropoulos S."/>
            <person name="Stone C."/>
            <person name="Strader C."/>
            <person name="Tesfaye S."/>
            <person name="Thomson T."/>
            <person name="Thoulutsang Y."/>
            <person name="Thoulutsang D."/>
            <person name="Topham K."/>
            <person name="Topping I."/>
            <person name="Tsamla T."/>
            <person name="Vassiliev H."/>
            <person name="Vo A."/>
            <person name="Wangchuk T."/>
            <person name="Wangdi T."/>
            <person name="Weiand M."/>
            <person name="Wilkinson J."/>
            <person name="Wilson A."/>
            <person name="Yadav S."/>
            <person name="Young G."/>
            <person name="Yu Q."/>
            <person name="Zembek L."/>
            <person name="Zhong D."/>
            <person name="Zimmer A."/>
            <person name="Zwirko Z."/>
            <person name="Jaffe D.B."/>
            <person name="Alvarez P."/>
            <person name="Brockman W."/>
            <person name="Butler J."/>
            <person name="Chin C."/>
            <person name="Gnerre S."/>
            <person name="Grabherr M."/>
            <person name="Kleber M."/>
            <person name="Mauceli E."/>
            <person name="MacCallum I."/>
        </authorList>
    </citation>
    <scope>NUCLEOTIDE SEQUENCE [LARGE SCALE GENOMIC DNA]</scope>
    <source>
        <strain evidence="16">Tucson 15287-2541.00</strain>
    </source>
</reference>
<dbReference type="InterPro" id="IPR050430">
    <property type="entry name" value="Peptidase_S1"/>
</dbReference>
<proteinExistence type="inferred from homology"/>
<dbReference type="PROSITE" id="PS00135">
    <property type="entry name" value="TRYPSIN_SER"/>
    <property type="match status" value="1"/>
</dbReference>
<evidence type="ECO:0000256" key="1">
    <source>
        <dbReference type="ARBA" id="ARBA00004239"/>
    </source>
</evidence>
<comment type="catalytic activity">
    <reaction evidence="10">
        <text>Preferential cleavage: Arg-|-Xaa, Lys-|-Xaa.</text>
        <dbReference type="EC" id="3.4.21.4"/>
    </reaction>
</comment>
<evidence type="ECO:0000256" key="4">
    <source>
        <dbReference type="ARBA" id="ARBA00022670"/>
    </source>
</evidence>
<evidence type="ECO:0000256" key="10">
    <source>
        <dbReference type="ARBA" id="ARBA00036320"/>
    </source>
</evidence>
<keyword evidence="8" id="KW-0865">Zymogen</keyword>
<comment type="subcellular location">
    <subcellularLocation>
        <location evidence="1">Secreted</location>
        <location evidence="1">Extracellular space</location>
    </subcellularLocation>
</comment>
<dbReference type="Gene3D" id="2.40.10.10">
    <property type="entry name" value="Trypsin-like serine proteases"/>
    <property type="match status" value="1"/>
</dbReference>
<dbReference type="InterPro" id="IPR009003">
    <property type="entry name" value="Peptidase_S1_PA"/>
</dbReference>
<dbReference type="InterPro" id="IPR001254">
    <property type="entry name" value="Trypsin_dom"/>
</dbReference>
<evidence type="ECO:0000256" key="8">
    <source>
        <dbReference type="ARBA" id="ARBA00023145"/>
    </source>
</evidence>
<dbReference type="InterPro" id="IPR033116">
    <property type="entry name" value="TRYPSIN_SER"/>
</dbReference>
<dbReference type="PRINTS" id="PR00722">
    <property type="entry name" value="CHYMOTRYPSIN"/>
</dbReference>
<comment type="similarity">
    <text evidence="2">Belongs to the peptidase S1 family.</text>
</comment>
<dbReference type="GO" id="GO:0005576">
    <property type="term" value="C:extracellular region"/>
    <property type="evidence" value="ECO:0007669"/>
    <property type="project" value="UniProtKB-SubCell"/>
</dbReference>
<dbReference type="HOGENOM" id="CLU_006842_7_0_1"/>
<evidence type="ECO:0000256" key="6">
    <source>
        <dbReference type="ARBA" id="ARBA00022801"/>
    </source>
</evidence>
<dbReference type="MEROPS" id="S01.A86"/>
<evidence type="ECO:0000259" key="14">
    <source>
        <dbReference type="PROSITE" id="PS50240"/>
    </source>
</evidence>
<evidence type="ECO:0000256" key="3">
    <source>
        <dbReference type="ARBA" id="ARBA00022525"/>
    </source>
</evidence>
<feature type="domain" description="Peptidase S1" evidence="14">
    <location>
        <begin position="35"/>
        <end position="253"/>
    </location>
</feature>
<dbReference type="Pfam" id="PF00089">
    <property type="entry name" value="Trypsin"/>
    <property type="match status" value="1"/>
</dbReference>
<dbReference type="EC" id="3.4.21.4" evidence="11"/>
<dbReference type="GO" id="GO:0004252">
    <property type="term" value="F:serine-type endopeptidase activity"/>
    <property type="evidence" value="ECO:0007669"/>
    <property type="project" value="UniProtKB-EC"/>
</dbReference>
<dbReference type="PROSITE" id="PS50240">
    <property type="entry name" value="TRYPSIN_DOM"/>
    <property type="match status" value="1"/>
</dbReference>